<accession>A0A3Q3JRY7</accession>
<reference evidence="14" key="1">
    <citation type="submission" date="2025-08" db="UniProtKB">
        <authorList>
            <consortium name="Ensembl"/>
        </authorList>
    </citation>
    <scope>IDENTIFICATION</scope>
</reference>
<feature type="region of interest" description="Disordered" evidence="13">
    <location>
        <begin position="374"/>
        <end position="395"/>
    </location>
</feature>
<keyword evidence="9" id="KW-0966">Cell projection</keyword>
<evidence type="ECO:0000256" key="6">
    <source>
        <dbReference type="ARBA" id="ARBA00022846"/>
    </source>
</evidence>
<evidence type="ECO:0000313" key="14">
    <source>
        <dbReference type="Ensembl" id="ENSMALP00000017562.1"/>
    </source>
</evidence>
<dbReference type="InterPro" id="IPR042815">
    <property type="entry name" value="DRC10"/>
</dbReference>
<name>A0A3Q3JRY7_MONAL</name>
<dbReference type="PANTHER" id="PTHR31598">
    <property type="entry name" value="IQ DOMAIN-CONTAINING PROTEIN D"/>
    <property type="match status" value="1"/>
</dbReference>
<evidence type="ECO:0000256" key="4">
    <source>
        <dbReference type="ARBA" id="ARBA00021752"/>
    </source>
</evidence>
<dbReference type="PANTHER" id="PTHR31598:SF1">
    <property type="entry name" value="DYNEIN REGULATORY COMPLEX PROTEIN 10"/>
    <property type="match status" value="1"/>
</dbReference>
<protein>
    <recommendedName>
        <fullName evidence="4">Dynein regulatory complex protein 10</fullName>
    </recommendedName>
    <alternativeName>
        <fullName evidence="10">IQ domain-containing protein D</fullName>
    </alternativeName>
</protein>
<keyword evidence="8" id="KW-0206">Cytoskeleton</keyword>
<evidence type="ECO:0000256" key="2">
    <source>
        <dbReference type="ARBA" id="ARBA00004611"/>
    </source>
</evidence>
<keyword evidence="6" id="KW-0282">Flagellum</keyword>
<dbReference type="Proteomes" id="UP000261600">
    <property type="component" value="Unplaced"/>
</dbReference>
<evidence type="ECO:0000256" key="9">
    <source>
        <dbReference type="ARBA" id="ARBA00023273"/>
    </source>
</evidence>
<dbReference type="AlphaFoldDB" id="A0A3Q3JRY7"/>
<evidence type="ECO:0000313" key="15">
    <source>
        <dbReference type="Proteomes" id="UP000261600"/>
    </source>
</evidence>
<comment type="similarity">
    <text evidence="3">Belongs to the DRC10 family.</text>
</comment>
<dbReference type="SMART" id="SM00015">
    <property type="entry name" value="IQ"/>
    <property type="match status" value="1"/>
</dbReference>
<dbReference type="STRING" id="43700.ENSMALP00000017562"/>
<reference evidence="14" key="2">
    <citation type="submission" date="2025-09" db="UniProtKB">
        <authorList>
            <consortium name="Ensembl"/>
        </authorList>
    </citation>
    <scope>IDENTIFICATION</scope>
</reference>
<comment type="function">
    <text evidence="1">Component of the nexin-dynein regulatory complex (N-DRC), a key regulator of ciliary/flagellar motility which maintains the alignment and integrity of the distal axoneme and regulates microtubule sliding in motile axonemes.</text>
</comment>
<keyword evidence="5" id="KW-0963">Cytoplasm</keyword>
<evidence type="ECO:0000256" key="7">
    <source>
        <dbReference type="ARBA" id="ARBA00023069"/>
    </source>
</evidence>
<dbReference type="CDD" id="cd23767">
    <property type="entry name" value="IQCD"/>
    <property type="match status" value="1"/>
</dbReference>
<feature type="coiled-coil region" evidence="12">
    <location>
        <begin position="68"/>
        <end position="95"/>
    </location>
</feature>
<evidence type="ECO:0000256" key="8">
    <source>
        <dbReference type="ARBA" id="ARBA00023212"/>
    </source>
</evidence>
<evidence type="ECO:0000256" key="10">
    <source>
        <dbReference type="ARBA" id="ARBA00032180"/>
    </source>
</evidence>
<dbReference type="Gene3D" id="1.20.5.190">
    <property type="match status" value="1"/>
</dbReference>
<dbReference type="Pfam" id="PF00612">
    <property type="entry name" value="IQ"/>
    <property type="match status" value="1"/>
</dbReference>
<keyword evidence="7" id="KW-0969">Cilium</keyword>
<organism evidence="14 15">
    <name type="scientific">Monopterus albus</name>
    <name type="common">Swamp eel</name>
    <dbReference type="NCBI Taxonomy" id="43700"/>
    <lineage>
        <taxon>Eukaryota</taxon>
        <taxon>Metazoa</taxon>
        <taxon>Chordata</taxon>
        <taxon>Craniata</taxon>
        <taxon>Vertebrata</taxon>
        <taxon>Euteleostomi</taxon>
        <taxon>Actinopterygii</taxon>
        <taxon>Neopterygii</taxon>
        <taxon>Teleostei</taxon>
        <taxon>Neoteleostei</taxon>
        <taxon>Acanthomorphata</taxon>
        <taxon>Anabantaria</taxon>
        <taxon>Synbranchiformes</taxon>
        <taxon>Synbranchidae</taxon>
        <taxon>Monopterus</taxon>
    </lineage>
</organism>
<evidence type="ECO:0000256" key="1">
    <source>
        <dbReference type="ARBA" id="ARBA00003029"/>
    </source>
</evidence>
<evidence type="ECO:0000256" key="11">
    <source>
        <dbReference type="ARBA" id="ARBA00046836"/>
    </source>
</evidence>
<dbReference type="PROSITE" id="PS50096">
    <property type="entry name" value="IQ"/>
    <property type="match status" value="1"/>
</dbReference>
<evidence type="ECO:0000256" key="3">
    <source>
        <dbReference type="ARBA" id="ARBA00009071"/>
    </source>
</evidence>
<proteinExistence type="inferred from homology"/>
<evidence type="ECO:0000256" key="12">
    <source>
        <dbReference type="SAM" id="Coils"/>
    </source>
</evidence>
<dbReference type="InterPro" id="IPR000048">
    <property type="entry name" value="IQ_motif_EF-hand-BS"/>
</dbReference>
<dbReference type="Ensembl" id="ENSMALT00000017903.1">
    <property type="protein sequence ID" value="ENSMALP00000017562.1"/>
    <property type="gene ID" value="ENSMALG00000012247.1"/>
</dbReference>
<keyword evidence="12" id="KW-0175">Coiled coil</keyword>
<comment type="subunit">
    <text evidence="11">Component of the nexin-dynein regulatory complex (N-DRC). Interacts with CFAP52.</text>
</comment>
<evidence type="ECO:0000256" key="5">
    <source>
        <dbReference type="ARBA" id="ARBA00022490"/>
    </source>
</evidence>
<keyword evidence="15" id="KW-1185">Reference proteome</keyword>
<feature type="coiled-coil region" evidence="12">
    <location>
        <begin position="236"/>
        <end position="327"/>
    </location>
</feature>
<comment type="subcellular location">
    <subcellularLocation>
        <location evidence="2">Cytoplasm</location>
        <location evidence="2">Cytoskeleton</location>
        <location evidence="2">Flagellum axoneme</location>
    </subcellularLocation>
</comment>
<evidence type="ECO:0000256" key="13">
    <source>
        <dbReference type="SAM" id="MobiDB-lite"/>
    </source>
</evidence>
<sequence>MLSLPFSMAAERTTKLPRAHKASQKLPLSAEAQRISRVLENHIDQVEIALSLPAFLSSNIVPSDDKEFKNALRKHQLLEERAQKLEGLKQESDEEVEARAQLGKDIKNSFRDLLRLFRAHPSAISDLRAVVSLDEERSEYKLLRGLKTFHSNIVDDLLTSPEEELQLNQRMFASPSPTDQLKELDSMEEAASTSIKQCDTKILQKQMEINNLQHSLQENSPQVNMPLPTEKQSPPHIKTSKKQEKLQQEIDQLTIQLNSLMSENRQAERILQEENAKVETAIEHLLQNFDRTMEEKQAILEQNETDYEREKEELKNLEKCSSVLKVEYEQILERRRLAEEKRMVEMRELELKTKAAIFAQAWWRGYSVRKALKNKDKNKKAIKGKGKSKGKGRKK</sequence>